<dbReference type="AlphaFoldDB" id="A0A7V5NZG5"/>
<accession>A0A7V5NZG5</accession>
<evidence type="ECO:0000313" key="1">
    <source>
        <dbReference type="EMBL" id="HHI97074.1"/>
    </source>
</evidence>
<comment type="caution">
    <text evidence="1">The sequence shown here is derived from an EMBL/GenBank/DDBJ whole genome shotgun (WGS) entry which is preliminary data.</text>
</comment>
<sequence>MKGIRPEVWEESEIIRFSGEIPEVAYWNSIYYLEDDPEGPRLRLNDEEKRLLKRAVIERYLTIILRDLTVANIGKSHYRGLERAMVNWGRLSLFAKREGFSKEAIRQKVLEFLRLFLDELREKDLALEVDRATVEDFIRSLSFNPQALL</sequence>
<dbReference type="Proteomes" id="UP000886101">
    <property type="component" value="Unassembled WGS sequence"/>
</dbReference>
<dbReference type="EMBL" id="DROK01000132">
    <property type="protein sequence ID" value="HHI97074.1"/>
    <property type="molecule type" value="Genomic_DNA"/>
</dbReference>
<dbReference type="InterPro" id="IPR057148">
    <property type="entry name" value="DUF7826"/>
</dbReference>
<name>A0A7V5NZG5_9BACT</name>
<organism evidence="1">
    <name type="scientific">Thermodesulfatator atlanticus</name>
    <dbReference type="NCBI Taxonomy" id="501497"/>
    <lineage>
        <taxon>Bacteria</taxon>
        <taxon>Pseudomonadati</taxon>
        <taxon>Thermodesulfobacteriota</taxon>
        <taxon>Thermodesulfobacteria</taxon>
        <taxon>Thermodesulfobacteriales</taxon>
        <taxon>Thermodesulfatatoraceae</taxon>
        <taxon>Thermodesulfatator</taxon>
    </lineage>
</organism>
<protein>
    <submittedName>
        <fullName evidence="1">Uncharacterized protein</fullName>
    </submittedName>
</protein>
<dbReference type="Pfam" id="PF25159">
    <property type="entry name" value="DUF7826"/>
    <property type="match status" value="1"/>
</dbReference>
<reference evidence="1" key="1">
    <citation type="journal article" date="2020" name="mSystems">
        <title>Genome- and Community-Level Interaction Insights into Carbon Utilization and Element Cycling Functions of Hydrothermarchaeota in Hydrothermal Sediment.</title>
        <authorList>
            <person name="Zhou Z."/>
            <person name="Liu Y."/>
            <person name="Xu W."/>
            <person name="Pan J."/>
            <person name="Luo Z.H."/>
            <person name="Li M."/>
        </authorList>
    </citation>
    <scope>NUCLEOTIDE SEQUENCE [LARGE SCALE GENOMIC DNA]</scope>
    <source>
        <strain evidence="1">HyVt-533</strain>
    </source>
</reference>
<gene>
    <name evidence="1" type="ORF">ENJ96_04410</name>
</gene>
<proteinExistence type="predicted"/>